<organism evidence="1 2">
    <name type="scientific">Virgibacillus kekensis</name>
    <dbReference type="NCBI Taxonomy" id="202261"/>
    <lineage>
        <taxon>Bacteria</taxon>
        <taxon>Bacillati</taxon>
        <taxon>Bacillota</taxon>
        <taxon>Bacilli</taxon>
        <taxon>Bacillales</taxon>
        <taxon>Bacillaceae</taxon>
        <taxon>Virgibacillus</taxon>
    </lineage>
</organism>
<evidence type="ECO:0000313" key="2">
    <source>
        <dbReference type="Proteomes" id="UP001595989"/>
    </source>
</evidence>
<keyword evidence="2" id="KW-1185">Reference proteome</keyword>
<name>A0ABV9DNQ8_9BACI</name>
<dbReference type="Proteomes" id="UP001595989">
    <property type="component" value="Unassembled WGS sequence"/>
</dbReference>
<evidence type="ECO:0000313" key="1">
    <source>
        <dbReference type="EMBL" id="MFC4560043.1"/>
    </source>
</evidence>
<dbReference type="Gene3D" id="1.10.357.10">
    <property type="entry name" value="Tetracycline Repressor, domain 2"/>
    <property type="match status" value="1"/>
</dbReference>
<dbReference type="InterPro" id="IPR036271">
    <property type="entry name" value="Tet_transcr_reg_TetR-rel_C_sf"/>
</dbReference>
<reference evidence="2" key="1">
    <citation type="journal article" date="2019" name="Int. J. Syst. Evol. Microbiol.">
        <title>The Global Catalogue of Microorganisms (GCM) 10K type strain sequencing project: providing services to taxonomists for standard genome sequencing and annotation.</title>
        <authorList>
            <consortium name="The Broad Institute Genomics Platform"/>
            <consortium name="The Broad Institute Genome Sequencing Center for Infectious Disease"/>
            <person name="Wu L."/>
            <person name="Ma J."/>
        </authorList>
    </citation>
    <scope>NUCLEOTIDE SEQUENCE [LARGE SCALE GENOMIC DNA]</scope>
    <source>
        <strain evidence="2">CGMCC 4.7426</strain>
    </source>
</reference>
<dbReference type="EMBL" id="JBHSFU010000015">
    <property type="protein sequence ID" value="MFC4560043.1"/>
    <property type="molecule type" value="Genomic_DNA"/>
</dbReference>
<sequence>MEVINQIYPLIDYNERDIFKRIGQIGVIKLGIQKKFPQVFDFLVSQIAEESEVVKDEISNYTNAVYEEGFAKLYENIDYSLFRDDIDVEKAIEIINWTMLGFGEKARKQLTSFEEVGEIHLKEWEDYSEILRQSLYK</sequence>
<accession>A0ABV9DNQ8</accession>
<dbReference type="SUPFAM" id="SSF48498">
    <property type="entry name" value="Tetracyclin repressor-like, C-terminal domain"/>
    <property type="match status" value="1"/>
</dbReference>
<dbReference type="RefSeq" id="WP_390299416.1">
    <property type="nucleotide sequence ID" value="NZ_JBHSFU010000015.1"/>
</dbReference>
<gene>
    <name evidence="1" type="ORF">ACFO3D_17940</name>
</gene>
<protein>
    <submittedName>
        <fullName evidence="1">Uncharacterized protein</fullName>
    </submittedName>
</protein>
<proteinExistence type="predicted"/>
<comment type="caution">
    <text evidence="1">The sequence shown here is derived from an EMBL/GenBank/DDBJ whole genome shotgun (WGS) entry which is preliminary data.</text>
</comment>